<dbReference type="AlphaFoldDB" id="U4KU32"/>
<sequence length="117" mass="13168">MLPYKDPYEGDVDSEYGSQSCACTITRRFNFTGLHWFSLVFTGFRKLIQPKPSGDTQPPPVTISLRMLCHTGATTNQSLRASMIPVVKLHTSVTIRYLTERYSIDISSMQTQGLFSV</sequence>
<dbReference type="EMBL" id="HF935215">
    <property type="protein sequence ID" value="CCX04703.1"/>
    <property type="molecule type" value="Genomic_DNA"/>
</dbReference>
<protein>
    <submittedName>
        <fullName evidence="1">Uncharacterized protein</fullName>
    </submittedName>
</protein>
<evidence type="ECO:0000313" key="2">
    <source>
        <dbReference type="Proteomes" id="UP000018144"/>
    </source>
</evidence>
<proteinExistence type="predicted"/>
<organism evidence="1 2">
    <name type="scientific">Pyronema omphalodes (strain CBS 100304)</name>
    <name type="common">Pyronema confluens</name>
    <dbReference type="NCBI Taxonomy" id="1076935"/>
    <lineage>
        <taxon>Eukaryota</taxon>
        <taxon>Fungi</taxon>
        <taxon>Dikarya</taxon>
        <taxon>Ascomycota</taxon>
        <taxon>Pezizomycotina</taxon>
        <taxon>Pezizomycetes</taxon>
        <taxon>Pezizales</taxon>
        <taxon>Pyronemataceae</taxon>
        <taxon>Pyronema</taxon>
    </lineage>
</organism>
<name>U4KU32_PYROM</name>
<accession>U4KU32</accession>
<reference evidence="1 2" key="1">
    <citation type="journal article" date="2013" name="PLoS Genet.">
        <title>The genome and development-dependent transcriptomes of Pyronema confluens: a window into fungal evolution.</title>
        <authorList>
            <person name="Traeger S."/>
            <person name="Altegoer F."/>
            <person name="Freitag M."/>
            <person name="Gabaldon T."/>
            <person name="Kempken F."/>
            <person name="Kumar A."/>
            <person name="Marcet-Houben M."/>
            <person name="Poggeler S."/>
            <person name="Stajich J.E."/>
            <person name="Nowrousian M."/>
        </authorList>
    </citation>
    <scope>NUCLEOTIDE SEQUENCE [LARGE SCALE GENOMIC DNA]</scope>
    <source>
        <strain evidence="2">CBS 100304</strain>
        <tissue evidence="1">Vegetative mycelium</tissue>
    </source>
</reference>
<gene>
    <name evidence="1" type="ORF">PCON_03367</name>
</gene>
<keyword evidence="2" id="KW-1185">Reference proteome</keyword>
<evidence type="ECO:0000313" key="1">
    <source>
        <dbReference type="EMBL" id="CCX04703.1"/>
    </source>
</evidence>
<dbReference type="Proteomes" id="UP000018144">
    <property type="component" value="Unassembled WGS sequence"/>
</dbReference>